<feature type="active site" description="Charge relay system" evidence="8 9">
    <location>
        <position position="176"/>
    </location>
</feature>
<evidence type="ECO:0000256" key="5">
    <source>
        <dbReference type="ARBA" id="ARBA00022729"/>
    </source>
</evidence>
<dbReference type="InterPro" id="IPR000209">
    <property type="entry name" value="Peptidase_S8/S53_dom"/>
</dbReference>
<dbReference type="PRINTS" id="PR00723">
    <property type="entry name" value="SUBTILISIN"/>
</dbReference>
<dbReference type="GO" id="GO:0004252">
    <property type="term" value="F:serine-type endopeptidase activity"/>
    <property type="evidence" value="ECO:0007669"/>
    <property type="project" value="UniProtKB-UniRule"/>
</dbReference>
<dbReference type="Gene3D" id="2.60.40.60">
    <property type="entry name" value="Cadherins"/>
    <property type="match status" value="1"/>
</dbReference>
<keyword evidence="7 9" id="KW-0720">Serine protease</keyword>
<dbReference type="PROSITE" id="PS50268">
    <property type="entry name" value="CADHERIN_2"/>
    <property type="match status" value="1"/>
</dbReference>
<dbReference type="Pfam" id="PF00082">
    <property type="entry name" value="Peptidase_S8"/>
    <property type="match status" value="1"/>
</dbReference>
<evidence type="ECO:0000256" key="4">
    <source>
        <dbReference type="ARBA" id="ARBA00022670"/>
    </source>
</evidence>
<dbReference type="PROSITE" id="PS00136">
    <property type="entry name" value="SUBTILASE_ASP"/>
    <property type="match status" value="1"/>
</dbReference>
<evidence type="ECO:0000256" key="12">
    <source>
        <dbReference type="SAM" id="SignalP"/>
    </source>
</evidence>
<dbReference type="InterPro" id="IPR046450">
    <property type="entry name" value="PA_dom_sf"/>
</dbReference>
<evidence type="ECO:0000256" key="3">
    <source>
        <dbReference type="ARBA" id="ARBA00022525"/>
    </source>
</evidence>
<dbReference type="GO" id="GO:0005509">
    <property type="term" value="F:calcium ion binding"/>
    <property type="evidence" value="ECO:0007669"/>
    <property type="project" value="InterPro"/>
</dbReference>
<keyword evidence="4 9" id="KW-0645">Protease</keyword>
<dbReference type="AlphaFoldDB" id="A0A849VHY1"/>
<dbReference type="PANTHER" id="PTHR43806">
    <property type="entry name" value="PEPTIDASE S8"/>
    <property type="match status" value="1"/>
</dbReference>
<dbReference type="InterPro" id="IPR015500">
    <property type="entry name" value="Peptidase_S8_subtilisin-rel"/>
</dbReference>
<feature type="domain" description="Cadherin" evidence="13">
    <location>
        <begin position="1025"/>
        <end position="1132"/>
    </location>
</feature>
<dbReference type="InterPro" id="IPR003137">
    <property type="entry name" value="PA_domain"/>
</dbReference>
<dbReference type="InterPro" id="IPR050131">
    <property type="entry name" value="Peptidase_S8_subtilisin-like"/>
</dbReference>
<evidence type="ECO:0000313" key="14">
    <source>
        <dbReference type="EMBL" id="NOU53012.1"/>
    </source>
</evidence>
<keyword evidence="6 9" id="KW-0378">Hydrolase</keyword>
<evidence type="ECO:0000256" key="9">
    <source>
        <dbReference type="PROSITE-ProRule" id="PRU01240"/>
    </source>
</evidence>
<feature type="region of interest" description="Disordered" evidence="11">
    <location>
        <begin position="220"/>
        <end position="247"/>
    </location>
</feature>
<keyword evidence="2" id="KW-0134">Cell wall</keyword>
<evidence type="ECO:0000256" key="2">
    <source>
        <dbReference type="ARBA" id="ARBA00022512"/>
    </source>
</evidence>
<evidence type="ECO:0000313" key="15">
    <source>
        <dbReference type="Proteomes" id="UP000586305"/>
    </source>
</evidence>
<dbReference type="Gene3D" id="2.60.40.1710">
    <property type="entry name" value="Subtilisin-like superfamily"/>
    <property type="match status" value="1"/>
</dbReference>
<reference evidence="14 15" key="1">
    <citation type="submission" date="2020-04" db="EMBL/GenBank/DDBJ databases">
        <title>Pseudoalteromonas caenipelagi sp. nov., isolated from a tidal flat.</title>
        <authorList>
            <person name="Park S."/>
            <person name="Yoon J.-H."/>
        </authorList>
    </citation>
    <scope>NUCLEOTIDE SEQUENCE [LARGE SCALE GENOMIC DNA]</scope>
    <source>
        <strain evidence="14 15">JBTF-M23</strain>
    </source>
</reference>
<dbReference type="Proteomes" id="UP000586305">
    <property type="component" value="Unassembled WGS sequence"/>
</dbReference>
<dbReference type="EMBL" id="JABBPG010000014">
    <property type="protein sequence ID" value="NOU53012.1"/>
    <property type="molecule type" value="Genomic_DNA"/>
</dbReference>
<comment type="similarity">
    <text evidence="1 9 10">Belongs to the peptidase S8 family.</text>
</comment>
<dbReference type="GO" id="GO:0006508">
    <property type="term" value="P:proteolysis"/>
    <property type="evidence" value="ECO:0007669"/>
    <property type="project" value="UniProtKB-KW"/>
</dbReference>
<dbReference type="SUPFAM" id="SSF52025">
    <property type="entry name" value="PA domain"/>
    <property type="match status" value="1"/>
</dbReference>
<dbReference type="SUPFAM" id="SSF52743">
    <property type="entry name" value="Subtilisin-like"/>
    <property type="match status" value="1"/>
</dbReference>
<dbReference type="Pfam" id="PF02225">
    <property type="entry name" value="PA"/>
    <property type="match status" value="1"/>
</dbReference>
<feature type="signal peptide" evidence="12">
    <location>
        <begin position="1"/>
        <end position="25"/>
    </location>
</feature>
<dbReference type="Gene3D" id="3.40.50.200">
    <property type="entry name" value="Peptidase S8/S53 domain"/>
    <property type="match status" value="1"/>
</dbReference>
<evidence type="ECO:0000256" key="6">
    <source>
        <dbReference type="ARBA" id="ARBA00022801"/>
    </source>
</evidence>
<evidence type="ECO:0000256" key="10">
    <source>
        <dbReference type="RuleBase" id="RU003355"/>
    </source>
</evidence>
<dbReference type="GO" id="GO:0007156">
    <property type="term" value="P:homophilic cell adhesion via plasma membrane adhesion molecules"/>
    <property type="evidence" value="ECO:0007669"/>
    <property type="project" value="InterPro"/>
</dbReference>
<dbReference type="InterPro" id="IPR020008">
    <property type="entry name" value="GlyGly_CTERM"/>
</dbReference>
<dbReference type="PROSITE" id="PS00138">
    <property type="entry name" value="SUBTILASE_SER"/>
    <property type="match status" value="1"/>
</dbReference>
<dbReference type="PANTHER" id="PTHR43806:SF11">
    <property type="entry name" value="CEREVISIN-RELATED"/>
    <property type="match status" value="1"/>
</dbReference>
<gene>
    <name evidence="14" type="ORF">HG263_21140</name>
</gene>
<keyword evidence="3" id="KW-0964">Secreted</keyword>
<keyword evidence="15" id="KW-1185">Reference proteome</keyword>
<feature type="active site" description="Charge relay system" evidence="8 9">
    <location>
        <position position="549"/>
    </location>
</feature>
<dbReference type="Gene3D" id="3.50.30.30">
    <property type="match status" value="1"/>
</dbReference>
<evidence type="ECO:0000256" key="7">
    <source>
        <dbReference type="ARBA" id="ARBA00022825"/>
    </source>
</evidence>
<dbReference type="InterPro" id="IPR023827">
    <property type="entry name" value="Peptidase_S8_Asp-AS"/>
</dbReference>
<evidence type="ECO:0000259" key="13">
    <source>
        <dbReference type="PROSITE" id="PS50268"/>
    </source>
</evidence>
<feature type="chain" id="PRO_5032423290" evidence="12">
    <location>
        <begin position="26"/>
        <end position="1165"/>
    </location>
</feature>
<dbReference type="RefSeq" id="WP_171628047.1">
    <property type="nucleotide sequence ID" value="NZ_JABBPG010000014.1"/>
</dbReference>
<evidence type="ECO:0000256" key="8">
    <source>
        <dbReference type="PIRSR" id="PIRSR615500-1"/>
    </source>
</evidence>
<evidence type="ECO:0000256" key="11">
    <source>
        <dbReference type="SAM" id="MobiDB-lite"/>
    </source>
</evidence>
<comment type="caution">
    <text evidence="14">The sequence shown here is derived from an EMBL/GenBank/DDBJ whole genome shotgun (WGS) entry which is preliminary data.</text>
</comment>
<dbReference type="GO" id="GO:0016020">
    <property type="term" value="C:membrane"/>
    <property type="evidence" value="ECO:0007669"/>
    <property type="project" value="InterPro"/>
</dbReference>
<protein>
    <submittedName>
        <fullName evidence="14">S8 family serine peptidase</fullName>
    </submittedName>
</protein>
<dbReference type="InterPro" id="IPR002126">
    <property type="entry name" value="Cadherin-like_dom"/>
</dbReference>
<dbReference type="NCBIfam" id="TIGR03501">
    <property type="entry name" value="GlyGly_CTERM"/>
    <property type="match status" value="1"/>
</dbReference>
<dbReference type="InterPro" id="IPR036852">
    <property type="entry name" value="Peptidase_S8/S53_dom_sf"/>
</dbReference>
<dbReference type="InterPro" id="IPR023828">
    <property type="entry name" value="Peptidase_S8_Ser-AS"/>
</dbReference>
<proteinExistence type="inferred from homology"/>
<keyword evidence="5 12" id="KW-0732">Signal</keyword>
<feature type="active site" description="Charge relay system" evidence="8 9">
    <location>
        <position position="242"/>
    </location>
</feature>
<name>A0A849VHY1_9GAMM</name>
<evidence type="ECO:0000256" key="1">
    <source>
        <dbReference type="ARBA" id="ARBA00011073"/>
    </source>
</evidence>
<dbReference type="CDD" id="cd11304">
    <property type="entry name" value="Cadherin_repeat"/>
    <property type="match status" value="1"/>
</dbReference>
<dbReference type="CDD" id="cd04818">
    <property type="entry name" value="PA_subtilisin_1"/>
    <property type="match status" value="1"/>
</dbReference>
<dbReference type="PROSITE" id="PS51892">
    <property type="entry name" value="SUBTILASE"/>
    <property type="match status" value="1"/>
</dbReference>
<accession>A0A849VHY1</accession>
<organism evidence="14 15">
    <name type="scientific">Pseudoalteromonas caenipelagi</name>
    <dbReference type="NCBI Taxonomy" id="2726988"/>
    <lineage>
        <taxon>Bacteria</taxon>
        <taxon>Pseudomonadati</taxon>
        <taxon>Pseudomonadota</taxon>
        <taxon>Gammaproteobacteria</taxon>
        <taxon>Alteromonadales</taxon>
        <taxon>Pseudoalteromonadaceae</taxon>
        <taxon>Pseudoalteromonas</taxon>
    </lineage>
</organism>
<sequence length="1165" mass="121501">MSNMIKKTAIAAAVGGVILSASVSAQTAQLVNKYASFQTDKVNISDIQKQKPVSYLVVLKATSSADLFAQGTYQTGDTRATIAQIERIQNAVSLELSNIDINAKVIGRTKVLAPTLIIEASEKTVEKLKNDPRVSKVLPMFDSELHIEESSDYVKATPVRTAGVATGMGQKVAVLDTGIDYTHAIFDGAGTVEAYQAAQEDPTSVSWPQGQVKGGYDYMRNDADPIENDPSIGPAEGDPTSHGTSVSHSVTGIAPDVELYVYSVCGGGCPGAAQAAALEAAMDPNGDGDISDRVDVINMSLGGEYGDTYTQSGTQYLIQRAVDLGVNMVISAGNDGDNPFRIGGPSTTPNALSVGAMTHPTIAEPIASGTVAGSEAIIQGASFGPQGAFEMTSDIAPLVYPDANQNGCEAFADDVDFTGKAVLIDRGACAFVSKVLNAQAKGATFVLIANNNNDGSPAPMGGSSDDVTIRSVGINFEAGAALKEQLASGAATYSVKVEMKNLAGAVADFSSRGPSMDGLLKPEITAPGTNIMVAATGTQDGLAPATGTSFSGPMTAGAVALVREALPERNAYEIKATLMNTANLNVTNEALTVNPDSELAPISMIGAGLVDVEKAVNSPVAAWVHHEQFDTNQAALSFGLVHVEGTAEYTKTVTLKNFSAQERTYNLRTEARYANDAETGAISWNMPESVTVPAGQTVEFDVTLTIDASKLPQWKLGNPLNADDLAAFSPALTLAEFDGALVFDDPATDGDHDLHLVYHVLPKAAQGISVGYELVDGKVMVTVTNNGAEEFTPMTEQLVAQREAMSKEDKSVNLVATTFNVYESEGCESGLWFTSSLVLRDALAHQRQVGGYETRLDIDGDGEHDYLLAQYSDVGRSAAIPGRTRSAVAPLVDGAPNWGAAFVSAFAHEGGSNTVTFTGCAEWIGLGSDNLGQDIAFESKVGFGYDLGLYTAEFEDALAGTAKFATSNAKLVTASGEAVEKLAPGAKAYVTADAPFALTSADLSGVVAPMTDAVLNNPMPFDAPVLNGVEVSVAENTETGTVIATLAAETVENTLDVSEFYLKSSTHAGLSVNAAGEIVVANGELLDFEAGNNEAKLIVTAIDVMGNISEPAEVIVNITNVVDTDAEQPPVVDVTPEPKKSSSGSLAWLALLAAPFAALRRRKQK</sequence>